<reference evidence="1 2" key="1">
    <citation type="journal article" date="2013" name="Genome Announc.">
        <title>Draft Genome Sequence of Cyclobacterium qasimii Strain M12-11BT, Isolated from Arctic Marine Sediment.</title>
        <authorList>
            <person name="Shivaji S."/>
            <person name="Ara S."/>
            <person name="Singh A."/>
            <person name="Kumar Pinnaka A."/>
        </authorList>
    </citation>
    <scope>NUCLEOTIDE SEQUENCE [LARGE SCALE GENOMIC DNA]</scope>
    <source>
        <strain evidence="1 2">M12-11B</strain>
    </source>
</reference>
<accession>S7VCQ3</accession>
<evidence type="ECO:0000313" key="1">
    <source>
        <dbReference type="EMBL" id="EPR68035.1"/>
    </source>
</evidence>
<evidence type="ECO:0000313" key="2">
    <source>
        <dbReference type="Proteomes" id="UP000014974"/>
    </source>
</evidence>
<dbReference type="EMBL" id="ATNM01000110">
    <property type="protein sequence ID" value="EPR68035.1"/>
    <property type="molecule type" value="Genomic_DNA"/>
</dbReference>
<name>S7VCQ3_9BACT</name>
<gene>
    <name evidence="1" type="ORF">ADICYQ_3107</name>
</gene>
<dbReference type="AlphaFoldDB" id="S7VCQ3"/>
<sequence length="75" mass="8542">MEGNEGNLSEFGNLSDFCKLNPLLLLLKPYRLREKGKKSPKIEFTPTNLQAFLARILRHRNLTRGIISVLLSFGI</sequence>
<organism evidence="1 2">
    <name type="scientific">Cyclobacterium qasimii M12-11B</name>
    <dbReference type="NCBI Taxonomy" id="641524"/>
    <lineage>
        <taxon>Bacteria</taxon>
        <taxon>Pseudomonadati</taxon>
        <taxon>Bacteroidota</taxon>
        <taxon>Cytophagia</taxon>
        <taxon>Cytophagales</taxon>
        <taxon>Cyclobacteriaceae</taxon>
        <taxon>Cyclobacterium</taxon>
    </lineage>
</organism>
<dbReference type="STRING" id="641524.ADICYQ_3107"/>
<comment type="caution">
    <text evidence="1">The sequence shown here is derived from an EMBL/GenBank/DDBJ whole genome shotgun (WGS) entry which is preliminary data.</text>
</comment>
<dbReference type="Proteomes" id="UP000014974">
    <property type="component" value="Unassembled WGS sequence"/>
</dbReference>
<proteinExistence type="predicted"/>
<protein>
    <submittedName>
        <fullName evidence="1">Uncharacterized protein</fullName>
    </submittedName>
</protein>